<dbReference type="SUPFAM" id="SSF48452">
    <property type="entry name" value="TPR-like"/>
    <property type="match status" value="2"/>
</dbReference>
<comment type="similarity">
    <text evidence="1">Belongs to the AfsR/DnrI/RedD regulatory family.</text>
</comment>
<keyword evidence="2 3" id="KW-0238">DNA-binding</keyword>
<sequence length="937" mass="99350">MAGGRIGSLRVGLLGPLRVIVDGDVVDIVGPKRRAVLAMLAVAEGRVVPVGDLLDALWPADLPESGRQALQNHVSRLRGQLGPAADRLETLPSGYRLVLAPDELDVTQVRAALESARETPAEGFAVLRVADELWRGPVLTDLLDVEPIATAATGYELLRRDIGDALVAGGLAADRASDVLSRAAAAAAAEPLREPTAILHMRALAATGDVPAALEAARSFRRRLVDETGLDPSPALREAENEIISAAAGSAESQPRPPRTQARLIGRTAQVNSLQTLLGRERLVSIVGPGGIGKTSVAREIVAHRTDAAIVLLASVTDPTSIPYALAEALNVKVERGDVLSACLAVLGQQPALLVIDNCEHLLDPVRDTVSRVLETCPETTVLTTSREALGLPVEYVVRLAPLTLPRPDEDPTAAPSVQLFIERAQRVRRGATPTSEQARTIADIVARLDGMPLAIELAAGRLSTFSLDDLSARLDRSLDLLGGGRPTVDARHRTLRATVAWSYDLLGENERALFRQLSVFPDGVGLETAEQLADDLNLSAGADEVLARLVETSMLEVSFDGPTRYRMLETLRAYGIDRLDAEGEMETAVESCRRWAVELCARIGSLIASDQESAGDATLRRELANLRAAWQSARTSSTVDDAAAMVIPLYDAIAYRDLMELRQWALELADDPALSGNPRAGVVVAAAAEATYHQGDFVRAEQLATSALTAADGADKWVGLAVLSVVDLARGAWDDCVEHALAAAALTDGRDLLGIAALARAYSGDLAGARRLNARGAAKAVSPSMRSWAAYVDGEIAGCAGDGDAAQAYYLTSIDLAEQCGATFLVGVASVGLQSARATSGRTDEALRGYRDVIDYFTRTGNWTHLWTTLRNLAGLLHDLGDATTASLLLDAADTAPDAPTVAGAEQRTAPPKAVTDRTAILRAARESIDRHLRHS</sequence>
<dbReference type="SMART" id="SM00862">
    <property type="entry name" value="Trans_reg_C"/>
    <property type="match status" value="1"/>
</dbReference>
<feature type="domain" description="OmpR/PhoB-type" evidence="4">
    <location>
        <begin position="1"/>
        <end position="99"/>
    </location>
</feature>
<dbReference type="PANTHER" id="PTHR47691">
    <property type="entry name" value="REGULATOR-RELATED"/>
    <property type="match status" value="1"/>
</dbReference>
<organism evidence="5 6">
    <name type="scientific">Gordonia sesuvii</name>
    <dbReference type="NCBI Taxonomy" id="3116777"/>
    <lineage>
        <taxon>Bacteria</taxon>
        <taxon>Bacillati</taxon>
        <taxon>Actinomycetota</taxon>
        <taxon>Actinomycetes</taxon>
        <taxon>Mycobacteriales</taxon>
        <taxon>Gordoniaceae</taxon>
        <taxon>Gordonia</taxon>
    </lineage>
</organism>
<dbReference type="InterPro" id="IPR036388">
    <property type="entry name" value="WH-like_DNA-bd_sf"/>
</dbReference>
<dbReference type="EMBL" id="JAZDUF010000004">
    <property type="protein sequence ID" value="MEE3851595.1"/>
    <property type="molecule type" value="Genomic_DNA"/>
</dbReference>
<dbReference type="RefSeq" id="WP_330433322.1">
    <property type="nucleotide sequence ID" value="NZ_JAZDUF010000004.1"/>
</dbReference>
<evidence type="ECO:0000256" key="3">
    <source>
        <dbReference type="PROSITE-ProRule" id="PRU01091"/>
    </source>
</evidence>
<dbReference type="Pfam" id="PF13191">
    <property type="entry name" value="AAA_16"/>
    <property type="match status" value="1"/>
</dbReference>
<name>A0ABU7MEQ7_9ACTN</name>
<dbReference type="SUPFAM" id="SSF46894">
    <property type="entry name" value="C-terminal effector domain of the bipartite response regulators"/>
    <property type="match status" value="1"/>
</dbReference>
<dbReference type="Pfam" id="PF25872">
    <property type="entry name" value="HTH_77"/>
    <property type="match status" value="1"/>
</dbReference>
<dbReference type="Gene3D" id="1.25.40.10">
    <property type="entry name" value="Tetratricopeptide repeat domain"/>
    <property type="match status" value="2"/>
</dbReference>
<evidence type="ECO:0000313" key="5">
    <source>
        <dbReference type="EMBL" id="MEE3851595.1"/>
    </source>
</evidence>
<evidence type="ECO:0000259" key="4">
    <source>
        <dbReference type="PROSITE" id="PS51755"/>
    </source>
</evidence>
<feature type="DNA-binding region" description="OmpR/PhoB-type" evidence="3">
    <location>
        <begin position="1"/>
        <end position="99"/>
    </location>
</feature>
<dbReference type="PRINTS" id="PR00364">
    <property type="entry name" value="DISEASERSIST"/>
</dbReference>
<comment type="caution">
    <text evidence="5">The sequence shown here is derived from an EMBL/GenBank/DDBJ whole genome shotgun (WGS) entry which is preliminary data.</text>
</comment>
<dbReference type="Pfam" id="PF03704">
    <property type="entry name" value="BTAD"/>
    <property type="match status" value="1"/>
</dbReference>
<dbReference type="InterPro" id="IPR011990">
    <property type="entry name" value="TPR-like_helical_dom_sf"/>
</dbReference>
<proteinExistence type="inferred from homology"/>
<reference evidence="5 6" key="1">
    <citation type="submission" date="2024-01" db="EMBL/GenBank/DDBJ databases">
        <title>Draft genome sequence of Gordonia sp. LSe1-13.</title>
        <authorList>
            <person name="Suphannarot A."/>
            <person name="Mingma R."/>
        </authorList>
    </citation>
    <scope>NUCLEOTIDE SEQUENCE [LARGE SCALE GENOMIC DNA]</scope>
    <source>
        <strain evidence="5 6">LSe1-13</strain>
    </source>
</reference>
<dbReference type="InterPro" id="IPR058852">
    <property type="entry name" value="HTH_77"/>
</dbReference>
<dbReference type="InterPro" id="IPR016032">
    <property type="entry name" value="Sig_transdc_resp-reg_C-effctor"/>
</dbReference>
<keyword evidence="6" id="KW-1185">Reference proteome</keyword>
<evidence type="ECO:0000256" key="1">
    <source>
        <dbReference type="ARBA" id="ARBA00005820"/>
    </source>
</evidence>
<dbReference type="Pfam" id="PF00486">
    <property type="entry name" value="Trans_reg_C"/>
    <property type="match status" value="1"/>
</dbReference>
<evidence type="ECO:0000313" key="6">
    <source>
        <dbReference type="Proteomes" id="UP001347146"/>
    </source>
</evidence>
<dbReference type="SUPFAM" id="SSF52540">
    <property type="entry name" value="P-loop containing nucleoside triphosphate hydrolases"/>
    <property type="match status" value="1"/>
</dbReference>
<dbReference type="InterPro" id="IPR005158">
    <property type="entry name" value="BTAD"/>
</dbReference>
<dbReference type="InterPro" id="IPR041664">
    <property type="entry name" value="AAA_16"/>
</dbReference>
<dbReference type="PROSITE" id="PS51755">
    <property type="entry name" value="OMPR_PHOB"/>
    <property type="match status" value="1"/>
</dbReference>
<dbReference type="PANTHER" id="PTHR47691:SF3">
    <property type="entry name" value="HTH-TYPE TRANSCRIPTIONAL REGULATOR RV0890C-RELATED"/>
    <property type="match status" value="1"/>
</dbReference>
<dbReference type="Gene3D" id="1.10.10.10">
    <property type="entry name" value="Winged helix-like DNA-binding domain superfamily/Winged helix DNA-binding domain"/>
    <property type="match status" value="1"/>
</dbReference>
<dbReference type="InterPro" id="IPR001867">
    <property type="entry name" value="OmpR/PhoB-type_DNA-bd"/>
</dbReference>
<dbReference type="Gene3D" id="3.40.50.300">
    <property type="entry name" value="P-loop containing nucleotide triphosphate hydrolases"/>
    <property type="match status" value="1"/>
</dbReference>
<evidence type="ECO:0000256" key="2">
    <source>
        <dbReference type="ARBA" id="ARBA00023125"/>
    </source>
</evidence>
<dbReference type="SMART" id="SM01043">
    <property type="entry name" value="BTAD"/>
    <property type="match status" value="1"/>
</dbReference>
<protein>
    <submittedName>
        <fullName evidence="5">BTAD domain-containing putative transcriptional regulator</fullName>
    </submittedName>
</protein>
<dbReference type="Proteomes" id="UP001347146">
    <property type="component" value="Unassembled WGS sequence"/>
</dbReference>
<gene>
    <name evidence="5" type="ORF">VZC37_14715</name>
</gene>
<dbReference type="InterPro" id="IPR027417">
    <property type="entry name" value="P-loop_NTPase"/>
</dbReference>
<accession>A0ABU7MEQ7</accession>